<keyword evidence="1" id="KW-0472">Membrane</keyword>
<dbReference type="AlphaFoldDB" id="C9R964"/>
<dbReference type="HOGENOM" id="CLU_173765_1_0_9"/>
<dbReference type="InterPro" id="IPR025517">
    <property type="entry name" value="DUF4405"/>
</dbReference>
<dbReference type="STRING" id="429009.Adeg_1754"/>
<sequence>MNRSKLNYLVDCLLFLVGLGLAFSGFVRWLVLPGGGGGYGWQWGHGGSYGWRLSQEQVFLFLTRHTWTDIHRYLALALVALVIIHLYLHWSWIVSMTRQIFGGKER</sequence>
<dbReference type="KEGG" id="adg:Adeg_1754"/>
<evidence type="ECO:0000259" key="2">
    <source>
        <dbReference type="Pfam" id="PF14358"/>
    </source>
</evidence>
<feature type="domain" description="Flavinylation-associated cytochrome" evidence="2">
    <location>
        <begin position="9"/>
        <end position="90"/>
    </location>
</feature>
<reference evidence="3 4" key="1">
    <citation type="submission" date="2009-10" db="EMBL/GenBank/DDBJ databases">
        <title>Complete sequence of chromosome of Ammonifex degensii KC4.</title>
        <authorList>
            <consortium name="US DOE Joint Genome Institute"/>
            <person name="Kerfeld C."/>
            <person name="Goodner B."/>
            <person name="Huber H."/>
            <person name="Stetter K."/>
            <person name="Lucas S."/>
            <person name="Copeland A."/>
            <person name="Lapidus A."/>
            <person name="Glavina del Rio T."/>
            <person name="Dalin E."/>
            <person name="Tice H."/>
            <person name="Bruce D."/>
            <person name="Goodwin L."/>
            <person name="Pitluck S."/>
            <person name="Saunders E."/>
            <person name="Brettin T."/>
            <person name="Detter J.C."/>
            <person name="Han C."/>
            <person name="Larimer F."/>
            <person name="Land M."/>
            <person name="Hauser L."/>
            <person name="Kyrpides N."/>
            <person name="Ovchinnikova G."/>
            <person name="Richardson P."/>
        </authorList>
    </citation>
    <scope>NUCLEOTIDE SEQUENCE [LARGE SCALE GENOMIC DNA]</scope>
    <source>
        <strain evidence="4">DSM 10501 / KC4</strain>
    </source>
</reference>
<proteinExistence type="predicted"/>
<gene>
    <name evidence="3" type="ordered locus">Adeg_1754</name>
</gene>
<feature type="transmembrane region" description="Helical" evidence="1">
    <location>
        <begin position="12"/>
        <end position="31"/>
    </location>
</feature>
<keyword evidence="1" id="KW-1133">Transmembrane helix</keyword>
<evidence type="ECO:0000313" key="3">
    <source>
        <dbReference type="EMBL" id="ACX52843.1"/>
    </source>
</evidence>
<evidence type="ECO:0000256" key="1">
    <source>
        <dbReference type="SAM" id="Phobius"/>
    </source>
</evidence>
<accession>C9R964</accession>
<name>C9R964_AMMDK</name>
<dbReference type="OrthoDB" id="1725559at2"/>
<dbReference type="eggNOG" id="ENOG5031NBK">
    <property type="taxonomic scope" value="Bacteria"/>
</dbReference>
<organism evidence="3 4">
    <name type="scientific">Ammonifex degensii (strain DSM 10501 / KC4)</name>
    <dbReference type="NCBI Taxonomy" id="429009"/>
    <lineage>
        <taxon>Bacteria</taxon>
        <taxon>Bacillati</taxon>
        <taxon>Bacillota</taxon>
        <taxon>Clostridia</taxon>
        <taxon>Thermoanaerobacterales</taxon>
        <taxon>Thermoanaerobacteraceae</taxon>
        <taxon>Ammonifex</taxon>
    </lineage>
</organism>
<feature type="transmembrane region" description="Helical" evidence="1">
    <location>
        <begin position="70"/>
        <end position="88"/>
    </location>
</feature>
<dbReference type="Pfam" id="PF14358">
    <property type="entry name" value="DUF4405"/>
    <property type="match status" value="1"/>
</dbReference>
<evidence type="ECO:0000313" key="4">
    <source>
        <dbReference type="Proteomes" id="UP000002620"/>
    </source>
</evidence>
<dbReference type="RefSeq" id="WP_015739720.1">
    <property type="nucleotide sequence ID" value="NC_013385.1"/>
</dbReference>
<keyword evidence="1" id="KW-0812">Transmembrane</keyword>
<dbReference type="EMBL" id="CP001785">
    <property type="protein sequence ID" value="ACX52843.1"/>
    <property type="molecule type" value="Genomic_DNA"/>
</dbReference>
<dbReference type="Proteomes" id="UP000002620">
    <property type="component" value="Chromosome"/>
</dbReference>
<protein>
    <recommendedName>
        <fullName evidence="2">Flavinylation-associated cytochrome domain-containing protein</fullName>
    </recommendedName>
</protein>
<keyword evidence="4" id="KW-1185">Reference proteome</keyword>